<feature type="non-terminal residue" evidence="4">
    <location>
        <position position="1"/>
    </location>
</feature>
<evidence type="ECO:0000313" key="4">
    <source>
        <dbReference type="EMBL" id="GAG82464.1"/>
    </source>
</evidence>
<sequence length="133" mass="15238">HGGVYGELVHHPLQSVLDDDIAAMVGKFVEGVDITDEKLGIDLINEVGPIPGHFLNTAHTRKFYKEENFIPRTADLLTYPEWKKKGSKDSMDLAKEKLDEILTTHKPIPLPDKQNREIEKILKKAREYYRDKS</sequence>
<comment type="caution">
    <text evidence="4">The sequence shown here is derived from an EMBL/GenBank/DDBJ whole genome shotgun (WGS) entry which is preliminary data.</text>
</comment>
<dbReference type="InterPro" id="IPR038601">
    <property type="entry name" value="MttB-like_sf"/>
</dbReference>
<dbReference type="AlphaFoldDB" id="X1AJN6"/>
<evidence type="ECO:0000256" key="3">
    <source>
        <dbReference type="ARBA" id="ARBA00022679"/>
    </source>
</evidence>
<reference evidence="4" key="1">
    <citation type="journal article" date="2014" name="Front. Microbiol.">
        <title>High frequency of phylogenetically diverse reductive dehalogenase-homologous genes in deep subseafloor sedimentary metagenomes.</title>
        <authorList>
            <person name="Kawai M."/>
            <person name="Futagami T."/>
            <person name="Toyoda A."/>
            <person name="Takaki Y."/>
            <person name="Nishi S."/>
            <person name="Hori S."/>
            <person name="Arai W."/>
            <person name="Tsubouchi T."/>
            <person name="Morono Y."/>
            <person name="Uchiyama I."/>
            <person name="Ito T."/>
            <person name="Fujiyama A."/>
            <person name="Inagaki F."/>
            <person name="Takami H."/>
        </authorList>
    </citation>
    <scope>NUCLEOTIDE SEQUENCE</scope>
    <source>
        <strain evidence="4">Expedition CK06-06</strain>
    </source>
</reference>
<keyword evidence="2" id="KW-0489">Methyltransferase</keyword>
<dbReference type="EMBL" id="BART01013898">
    <property type="protein sequence ID" value="GAG82464.1"/>
    <property type="molecule type" value="Genomic_DNA"/>
</dbReference>
<name>X1AJN6_9ZZZZ</name>
<dbReference type="Pfam" id="PF06253">
    <property type="entry name" value="MTTB"/>
    <property type="match status" value="1"/>
</dbReference>
<dbReference type="GO" id="GO:0015948">
    <property type="term" value="P:methanogenesis"/>
    <property type="evidence" value="ECO:0007669"/>
    <property type="project" value="InterPro"/>
</dbReference>
<evidence type="ECO:0000256" key="1">
    <source>
        <dbReference type="ARBA" id="ARBA00007137"/>
    </source>
</evidence>
<keyword evidence="3" id="KW-0808">Transferase</keyword>
<dbReference type="Gene3D" id="3.20.20.480">
    <property type="entry name" value="Trimethylamine methyltransferase-like"/>
    <property type="match status" value="1"/>
</dbReference>
<gene>
    <name evidence="4" type="ORF">S01H4_28122</name>
</gene>
<dbReference type="InterPro" id="IPR010426">
    <property type="entry name" value="MTTB_MeTrfase"/>
</dbReference>
<protein>
    <recommendedName>
        <fullName evidence="5">Trimethylamine methyltransferase</fullName>
    </recommendedName>
</protein>
<proteinExistence type="inferred from homology"/>
<evidence type="ECO:0000256" key="2">
    <source>
        <dbReference type="ARBA" id="ARBA00022603"/>
    </source>
</evidence>
<organism evidence="4">
    <name type="scientific">marine sediment metagenome</name>
    <dbReference type="NCBI Taxonomy" id="412755"/>
    <lineage>
        <taxon>unclassified sequences</taxon>
        <taxon>metagenomes</taxon>
        <taxon>ecological metagenomes</taxon>
    </lineage>
</organism>
<dbReference type="GO" id="GO:0008168">
    <property type="term" value="F:methyltransferase activity"/>
    <property type="evidence" value="ECO:0007669"/>
    <property type="project" value="UniProtKB-KW"/>
</dbReference>
<comment type="similarity">
    <text evidence="1">Belongs to the trimethylamine methyltransferase family.</text>
</comment>
<accession>X1AJN6</accession>
<dbReference type="GO" id="GO:0032259">
    <property type="term" value="P:methylation"/>
    <property type="evidence" value="ECO:0007669"/>
    <property type="project" value="UniProtKB-KW"/>
</dbReference>
<evidence type="ECO:0008006" key="5">
    <source>
        <dbReference type="Google" id="ProtNLM"/>
    </source>
</evidence>